<evidence type="ECO:0000256" key="4">
    <source>
        <dbReference type="ARBA" id="ARBA00023136"/>
    </source>
</evidence>
<dbReference type="PROSITE" id="PS50259">
    <property type="entry name" value="G_PROTEIN_RECEP_F3_4"/>
    <property type="match status" value="1"/>
</dbReference>
<dbReference type="GO" id="GO:0004930">
    <property type="term" value="F:G protein-coupled receptor activity"/>
    <property type="evidence" value="ECO:0007669"/>
    <property type="project" value="InterPro"/>
</dbReference>
<dbReference type="AlphaFoldDB" id="A0A2H9TL14"/>
<name>A0A2H9TL14_9FUNG</name>
<dbReference type="Pfam" id="PF00003">
    <property type="entry name" value="7tm_3"/>
    <property type="match status" value="1"/>
</dbReference>
<accession>A0A2H9TL14</accession>
<keyword evidence="6" id="KW-0325">Glycoprotein</keyword>
<evidence type="ECO:0000256" key="2">
    <source>
        <dbReference type="ARBA" id="ARBA00022692"/>
    </source>
</evidence>
<evidence type="ECO:0000256" key="1">
    <source>
        <dbReference type="ARBA" id="ARBA00004141"/>
    </source>
</evidence>
<dbReference type="InterPro" id="IPR017978">
    <property type="entry name" value="GPCR_3_C"/>
</dbReference>
<feature type="compositionally biased region" description="Gly residues" evidence="7">
    <location>
        <begin position="860"/>
        <end position="879"/>
    </location>
</feature>
<protein>
    <submittedName>
        <fullName evidence="11">GPCR, family 3 domain-containing protein</fullName>
    </submittedName>
</protein>
<evidence type="ECO:0000256" key="3">
    <source>
        <dbReference type="ARBA" id="ARBA00022989"/>
    </source>
</evidence>
<dbReference type="GO" id="GO:0016020">
    <property type="term" value="C:membrane"/>
    <property type="evidence" value="ECO:0007669"/>
    <property type="project" value="UniProtKB-SubCell"/>
</dbReference>
<keyword evidence="12" id="KW-1185">Reference proteome</keyword>
<dbReference type="OrthoDB" id="5597995at2759"/>
<feature type="transmembrane region" description="Helical" evidence="8">
    <location>
        <begin position="715"/>
        <end position="736"/>
    </location>
</feature>
<dbReference type="EMBL" id="MTSL01000125">
    <property type="protein sequence ID" value="PJF18437.1"/>
    <property type="molecule type" value="Genomic_DNA"/>
</dbReference>
<evidence type="ECO:0000256" key="7">
    <source>
        <dbReference type="SAM" id="MobiDB-lite"/>
    </source>
</evidence>
<feature type="region of interest" description="Disordered" evidence="7">
    <location>
        <begin position="830"/>
        <end position="906"/>
    </location>
</feature>
<dbReference type="PRINTS" id="PR01176">
    <property type="entry name" value="GABABRECEPTR"/>
</dbReference>
<sequence length="906" mass="97770">MLQYLVVVFVLFVWACPVDCQTTTKKLDYDIDPDYQNVFDSQQGAVPPATFDAAPETFVYGGIVSLSDSKGNPTFSGYEDALAMQCAISDINKIAAVRGPNTTFYYNIFNDQASAPVAMRAAVNLLTGGVPVTVGPSGSDSGAAVASLFAGFNYTVLSGSTTADVLSNEAVYGSYFRTIPSDASAAQAIGDVMIYFNWTLVCPVYSGDTYGLSGQRQFTSVAIEKNILVTCGRVLPPGQITGIQSTINCLSDSQASVVLLWMPEAQAADVIGAFYNSSLLPDITFVAPDSWGDVQDVQAFSRGMFDVSYLEGAISVLPKRGDQSAFLECVSEIRPEDEVVPFVVDYWEASLRCILSNDTGIDLCPKRIQDRSAYPDLKCRCNEEDQLGMLNYTHKVNYIYDAVFAVYNAFDQLNNNCTSLSETLGEDVCGLEELTTSDLQKIVSVSEFEGLTGIVAFNGNDPTSTIDCFVSLFSDCLRIDDAFEALNATIDSSNFYFKNGEIPISAIIPSEITFSETLGIVALVFIVIGLLISFSLSIYFYVNRNEKVIKKTSPFFSQLMLFGIILCICSQIFWDVSQSTWTCIVKIWLLAIGFGLIMGNLLAKTYRIFKIFNNARVTSLVIRDVDLLKFTAAIILLEIILLCLYTFTTGLPTPVVIQSTSDSLLKIVKCQVPSSFVQTGGTIWLLGVNFLLVLAAVIIAYLTRNVDSAFNESRYIAYTVYIYLLVTIILLPLYYTAGDSSSSNSRQFIIRTIAILVSMFFTLGALFAPKLYLVYKTKKGERKLAQASADKDQGRRIVDFGSTTAQGGPTTAYAEGSTVGGGAFSRAIRGMGGMTTTTSSGSENEPTTVMPGGPRMARSGSGGVSGTGSGSGTGTGTGTGTTSSRPTGVDSNEYSNLISSLAKRSK</sequence>
<evidence type="ECO:0000313" key="11">
    <source>
        <dbReference type="EMBL" id="PJF18437.1"/>
    </source>
</evidence>
<dbReference type="STRING" id="1246581.A0A2H9TL14"/>
<evidence type="ECO:0000256" key="8">
    <source>
        <dbReference type="SAM" id="Phobius"/>
    </source>
</evidence>
<gene>
    <name evidence="11" type="ORF">PSACC_01764</name>
</gene>
<organism evidence="11 12">
    <name type="scientific">Paramicrosporidium saccamoebae</name>
    <dbReference type="NCBI Taxonomy" id="1246581"/>
    <lineage>
        <taxon>Eukaryota</taxon>
        <taxon>Fungi</taxon>
        <taxon>Fungi incertae sedis</taxon>
        <taxon>Cryptomycota</taxon>
        <taxon>Cryptomycota incertae sedis</taxon>
        <taxon>Paramicrosporidium</taxon>
    </lineage>
</organism>
<feature type="domain" description="G-protein coupled receptors family 3 profile" evidence="10">
    <location>
        <begin position="518"/>
        <end position="774"/>
    </location>
</feature>
<evidence type="ECO:0000256" key="5">
    <source>
        <dbReference type="ARBA" id="ARBA00023170"/>
    </source>
</evidence>
<dbReference type="InterPro" id="IPR050726">
    <property type="entry name" value="mGluR"/>
</dbReference>
<dbReference type="CDD" id="cd15047">
    <property type="entry name" value="7tmC_GABA-B-like"/>
    <property type="match status" value="1"/>
</dbReference>
<feature type="transmembrane region" description="Helical" evidence="8">
    <location>
        <begin position="586"/>
        <end position="606"/>
    </location>
</feature>
<dbReference type="Pfam" id="PF01094">
    <property type="entry name" value="ANF_receptor"/>
    <property type="match status" value="1"/>
</dbReference>
<feature type="transmembrane region" description="Helical" evidence="8">
    <location>
        <begin position="683"/>
        <end position="703"/>
    </location>
</feature>
<dbReference type="Proteomes" id="UP000240830">
    <property type="component" value="Unassembled WGS sequence"/>
</dbReference>
<dbReference type="PRINTS" id="PR00248">
    <property type="entry name" value="GPCRMGR"/>
</dbReference>
<dbReference type="Gene3D" id="3.40.50.2300">
    <property type="match status" value="2"/>
</dbReference>
<keyword evidence="2 8" id="KW-0812">Transmembrane</keyword>
<dbReference type="InterPro" id="IPR000337">
    <property type="entry name" value="GPCR_3"/>
</dbReference>
<comment type="caution">
    <text evidence="11">The sequence shown here is derived from an EMBL/GenBank/DDBJ whole genome shotgun (WGS) entry which is preliminary data.</text>
</comment>
<feature type="transmembrane region" description="Helical" evidence="8">
    <location>
        <begin position="627"/>
        <end position="647"/>
    </location>
</feature>
<feature type="transmembrane region" description="Helical" evidence="8">
    <location>
        <begin position="518"/>
        <end position="542"/>
    </location>
</feature>
<feature type="signal peptide" evidence="9">
    <location>
        <begin position="1"/>
        <end position="20"/>
    </location>
</feature>
<keyword evidence="9" id="KW-0732">Signal</keyword>
<dbReference type="PANTHER" id="PTHR24060">
    <property type="entry name" value="METABOTROPIC GLUTAMATE RECEPTOR"/>
    <property type="match status" value="1"/>
</dbReference>
<reference evidence="11 12" key="1">
    <citation type="submission" date="2016-10" db="EMBL/GenBank/DDBJ databases">
        <title>The genome of Paramicrosporidium saccamoebae is the missing link in understanding Cryptomycota and Microsporidia evolution.</title>
        <authorList>
            <person name="Quandt C.A."/>
            <person name="Beaudet D."/>
            <person name="Corsaro D."/>
            <person name="Michel R."/>
            <person name="Corradi N."/>
            <person name="James T."/>
        </authorList>
    </citation>
    <scope>NUCLEOTIDE SEQUENCE [LARGE SCALE GENOMIC DNA]</scope>
    <source>
        <strain evidence="11 12">KSL3</strain>
    </source>
</reference>
<comment type="subcellular location">
    <subcellularLocation>
        <location evidence="1">Membrane</location>
        <topology evidence="1">Multi-pass membrane protein</topology>
    </subcellularLocation>
</comment>
<keyword evidence="5" id="KW-0675">Receptor</keyword>
<keyword evidence="4 8" id="KW-0472">Membrane</keyword>
<dbReference type="InterPro" id="IPR028082">
    <property type="entry name" value="Peripla_BP_I"/>
</dbReference>
<keyword evidence="3 8" id="KW-1133">Transmembrane helix</keyword>
<evidence type="ECO:0000313" key="12">
    <source>
        <dbReference type="Proteomes" id="UP000240830"/>
    </source>
</evidence>
<evidence type="ECO:0000256" key="9">
    <source>
        <dbReference type="SAM" id="SignalP"/>
    </source>
</evidence>
<dbReference type="SUPFAM" id="SSF53822">
    <property type="entry name" value="Periplasmic binding protein-like I"/>
    <property type="match status" value="1"/>
</dbReference>
<feature type="transmembrane region" description="Helical" evidence="8">
    <location>
        <begin position="554"/>
        <end position="574"/>
    </location>
</feature>
<feature type="chain" id="PRO_5014122097" evidence="9">
    <location>
        <begin position="21"/>
        <end position="906"/>
    </location>
</feature>
<evidence type="ECO:0000256" key="6">
    <source>
        <dbReference type="ARBA" id="ARBA00023180"/>
    </source>
</evidence>
<evidence type="ECO:0000259" key="10">
    <source>
        <dbReference type="PROSITE" id="PS50259"/>
    </source>
</evidence>
<feature type="compositionally biased region" description="Polar residues" evidence="7">
    <location>
        <begin position="885"/>
        <end position="899"/>
    </location>
</feature>
<proteinExistence type="predicted"/>
<dbReference type="InterPro" id="IPR001828">
    <property type="entry name" value="ANF_lig-bd_rcpt"/>
</dbReference>
<feature type="transmembrane region" description="Helical" evidence="8">
    <location>
        <begin position="748"/>
        <end position="773"/>
    </location>
</feature>